<feature type="compositionally biased region" description="Low complexity" evidence="1">
    <location>
        <begin position="1656"/>
        <end position="1671"/>
    </location>
</feature>
<keyword evidence="2" id="KW-0472">Membrane</keyword>
<dbReference type="eggNOG" id="KOG4475">
    <property type="taxonomic scope" value="Eukaryota"/>
</dbReference>
<reference evidence="3 4" key="1">
    <citation type="journal article" date="2007" name="Nat. Genet.">
        <title>Comparative genomic analysis of three Leishmania species that cause diverse human disease.</title>
        <authorList>
            <person name="Peacock C.S."/>
            <person name="Seeger K."/>
            <person name="Harris D."/>
            <person name="Murphy L."/>
            <person name="Ruiz J.C."/>
            <person name="Quail M.A."/>
            <person name="Peters N."/>
            <person name="Adlem E."/>
            <person name="Tivey A."/>
            <person name="Aslett M."/>
            <person name="Kerhornou A."/>
            <person name="Ivens A."/>
            <person name="Fraser A."/>
            <person name="Rajandream M.A."/>
            <person name="Carver T."/>
            <person name="Norbertczak H."/>
            <person name="Chillingworth T."/>
            <person name="Hance Z."/>
            <person name="Jagels K."/>
            <person name="Moule S."/>
            <person name="Ormond D."/>
            <person name="Rutter S."/>
            <person name="Squares R."/>
            <person name="Whitehead S."/>
            <person name="Rabbinowitsch E."/>
            <person name="Arrowsmith C."/>
            <person name="White B."/>
            <person name="Thurston S."/>
            <person name="Bringaud F."/>
            <person name="Baldauf S.L."/>
            <person name="Faulconbridge A."/>
            <person name="Jeffares D."/>
            <person name="Depledge D.P."/>
            <person name="Oyola S.O."/>
            <person name="Hilley J.D."/>
            <person name="Brito L.O."/>
            <person name="Tosi L.R."/>
            <person name="Barrell B."/>
            <person name="Cruz A.K."/>
            <person name="Mottram J.C."/>
            <person name="Smith D.F."/>
            <person name="Berriman M."/>
        </authorList>
    </citation>
    <scope>NUCLEOTIDE SEQUENCE [LARGE SCALE GENOMIC DNA]</scope>
    <source>
        <strain evidence="3 4">JPCM5</strain>
    </source>
</reference>
<evidence type="ECO:0000256" key="1">
    <source>
        <dbReference type="SAM" id="MobiDB-lite"/>
    </source>
</evidence>
<dbReference type="RefSeq" id="XP_001469866.1">
    <property type="nucleotide sequence ID" value="XM_001469829.1"/>
</dbReference>
<protein>
    <submittedName>
        <fullName evidence="3">Uncharacterized protein</fullName>
    </submittedName>
</protein>
<feature type="region of interest" description="Disordered" evidence="1">
    <location>
        <begin position="1"/>
        <end position="23"/>
    </location>
</feature>
<feature type="compositionally biased region" description="Acidic residues" evidence="1">
    <location>
        <begin position="830"/>
        <end position="844"/>
    </location>
</feature>
<dbReference type="VEuPathDB" id="TriTrypDB:LINF_360056300"/>
<feature type="compositionally biased region" description="Basic and acidic residues" evidence="1">
    <location>
        <begin position="983"/>
        <end position="1006"/>
    </location>
</feature>
<dbReference type="EMBL" id="FR796468">
    <property type="protein sequence ID" value="CAM72980.1"/>
    <property type="molecule type" value="Genomic_DNA"/>
</dbReference>
<feature type="compositionally biased region" description="Basic and acidic residues" evidence="1">
    <location>
        <begin position="1068"/>
        <end position="1077"/>
    </location>
</feature>
<dbReference type="Proteomes" id="UP000008153">
    <property type="component" value="Chromosome 36"/>
</dbReference>
<feature type="compositionally biased region" description="Polar residues" evidence="1">
    <location>
        <begin position="1645"/>
        <end position="1655"/>
    </location>
</feature>
<dbReference type="AlphaFoldDB" id="A4IDP7"/>
<keyword evidence="2" id="KW-1133">Transmembrane helix</keyword>
<feature type="compositionally biased region" description="Low complexity" evidence="1">
    <location>
        <begin position="1252"/>
        <end position="1294"/>
    </location>
</feature>
<keyword evidence="2" id="KW-0812">Transmembrane</keyword>
<evidence type="ECO:0000256" key="2">
    <source>
        <dbReference type="SAM" id="Phobius"/>
    </source>
</evidence>
<feature type="compositionally biased region" description="Basic and acidic residues" evidence="1">
    <location>
        <begin position="889"/>
        <end position="899"/>
    </location>
</feature>
<feature type="transmembrane region" description="Helical" evidence="2">
    <location>
        <begin position="453"/>
        <end position="473"/>
    </location>
</feature>
<feature type="transmembrane region" description="Helical" evidence="2">
    <location>
        <begin position="426"/>
        <end position="447"/>
    </location>
</feature>
<feature type="region of interest" description="Disordered" evidence="1">
    <location>
        <begin position="1630"/>
        <end position="1686"/>
    </location>
</feature>
<feature type="transmembrane region" description="Helical" evidence="2">
    <location>
        <begin position="308"/>
        <end position="341"/>
    </location>
</feature>
<reference evidence="3 4" key="2">
    <citation type="journal article" date="2011" name="Genome Res.">
        <title>Chromosome and gene copy number variation allow major structural change between species and strains of Leishmania.</title>
        <authorList>
            <person name="Rogers M.B."/>
            <person name="Hilley J.D."/>
            <person name="Dickens N.J."/>
            <person name="Wilkes J."/>
            <person name="Bates P.A."/>
            <person name="Depledge D.P."/>
            <person name="Harris D."/>
            <person name="Her Y."/>
            <person name="Herzyk P."/>
            <person name="Imamura H."/>
            <person name="Otto T.D."/>
            <person name="Sanders M."/>
            <person name="Seeger K."/>
            <person name="Dujardin J.C."/>
            <person name="Berriman M."/>
            <person name="Smith D.F."/>
            <person name="Hertz-Fowler C."/>
            <person name="Mottram J.C."/>
        </authorList>
    </citation>
    <scope>NUCLEOTIDE SEQUENCE [LARGE SCALE GENOMIC DNA]</scope>
    <source>
        <strain evidence="3 4">JPCM5</strain>
    </source>
</reference>
<feature type="transmembrane region" description="Helical" evidence="2">
    <location>
        <begin position="534"/>
        <end position="551"/>
    </location>
</feature>
<feature type="compositionally biased region" description="Basic and acidic residues" evidence="1">
    <location>
        <begin position="1141"/>
        <end position="1166"/>
    </location>
</feature>
<feature type="region of interest" description="Disordered" evidence="1">
    <location>
        <begin position="1126"/>
        <end position="1381"/>
    </location>
</feature>
<proteinExistence type="predicted"/>
<feature type="transmembrane region" description="Helical" evidence="2">
    <location>
        <begin position="113"/>
        <end position="132"/>
    </location>
</feature>
<dbReference type="STRING" id="5671.A4IDP7"/>
<accession>A4IDP7</accession>
<name>A4IDP7_LEIIN</name>
<dbReference type="GeneID" id="5073972"/>
<evidence type="ECO:0000313" key="3">
    <source>
        <dbReference type="EMBL" id="CAM72980.1"/>
    </source>
</evidence>
<keyword evidence="4" id="KW-1185">Reference proteome</keyword>
<feature type="compositionally biased region" description="Low complexity" evidence="1">
    <location>
        <begin position="1038"/>
        <end position="1067"/>
    </location>
</feature>
<dbReference type="KEGG" id="lif:LINJ_36_4920"/>
<feature type="transmembrane region" description="Helical" evidence="2">
    <location>
        <begin position="485"/>
        <end position="502"/>
    </location>
</feature>
<feature type="compositionally biased region" description="Low complexity" evidence="1">
    <location>
        <begin position="845"/>
        <end position="858"/>
    </location>
</feature>
<feature type="compositionally biased region" description="Polar residues" evidence="1">
    <location>
        <begin position="870"/>
        <end position="883"/>
    </location>
</feature>
<feature type="transmembrane region" description="Helical" evidence="2">
    <location>
        <begin position="277"/>
        <end position="296"/>
    </location>
</feature>
<organism evidence="3 4">
    <name type="scientific">Leishmania infantum</name>
    <dbReference type="NCBI Taxonomy" id="5671"/>
    <lineage>
        <taxon>Eukaryota</taxon>
        <taxon>Discoba</taxon>
        <taxon>Euglenozoa</taxon>
        <taxon>Kinetoplastea</taxon>
        <taxon>Metakinetoplastina</taxon>
        <taxon>Trypanosomatida</taxon>
        <taxon>Trypanosomatidae</taxon>
        <taxon>Leishmaniinae</taxon>
        <taxon>Leishmania</taxon>
    </lineage>
</organism>
<sequence length="1828" mass="191517">MRSETIMRRAHRHASGHGMGGVMSSTSATVVPAAELADAEAEKLSSADRSGGNGTSNCNDAAKQATVLERLWRPVECVLMDICYAIDDRFIIPQNITAVPALIEEEFTHRQGFFMLLGHFISISTLMVFAAYSRRLSNLVSGASPVMGEILFCVSHLSQVTQEQLGWSLFCTGFLSPSTFEWATTESGISGGVAILGGAGSPGSKRQMLGANGGGGFGASGASAGGSQGSTGMGGGSAGGIAGCPYTGGNLVRYLLGRKANSMIRQESLRSYLYSSFYSPSAFLAEQTVWFVLLAATMDLVSMQRLAVAAFFANVVGWLPVYSVKSLAGLGVALVVVFMYWIPSSEVDDAVLSVTFLQRPMHRLLSAYCASLCITLLFAETLLLEDVRRVIVHAVFTLPQRLLRVGGHHPVVAKIVHGCAWLRCEYFYFVDFYFFLGMMCWLSLVLMETAAGISVFGTAALLTAVPWLVGSGWRETPMQALKDTVIYVGFYVVVAILLAHVVPWSGLAFLSNAMQSGAVLFLMAARCECKQPGGSAYVLLWVAMMCVYLYLKAGAMRGTTGSSTRSLYDSNPRANFAKAAYAVWCGGPETEEGALSLLRSACITFWQLLSKGLSEEGIQVLHFNVVVLGSMLLFSTTVRAVVVEGVRFSSPGPAVSTSAEATATPAAALAASSVSLLPTSTTAASAKGDHNGGAAQALAGRQCCFRSVLNGSHCSAPTSSSCAKSRAAAHVVGAKASSSSTASIMRRSWQAPTHAAAAAIDACGRGKCSDGVAAPEEGGSEESVAEALVEMEKMIEEAKEATREVWFVAQGVDEQPAWPAPPAATGVSPVEDEEAPAALEEETEMPAAPLTSTSSPSMSKREDNQKEQRPQLSTASLTQNPASVDSVDEAVREENEKTPPEPISGLDSKKTEVASTVFPRDESDLIQHASRSASLEEIVNCTATSFTSTMCRSDMSSAILSSFRHEKAASLTSRSSTAAETPLETRRERQEREREKDGRYERERVKTPASTASCASALPFPATKAQREEAQTPPQQRTSKSSGGQKTSTDTETPTAASSAPALPLPRSHTESLKKAAETPMSPLVTSRQTAVTESMELVRSKNSGADARTTAASAAKAARLTESTALAGAASAAAGVGVGAKKDKGKAARDNGEGKKADGKVKMAADKSSTNSKAVTEPSPGDAKAVESAAASGPVTFPLPKPRHEHKSAGEAVATATAKAPAAAAKGAAGDAAGGEKRGSHKAAPFSMPEKAGAATAKKAAAAAAAPPQISASAPAPTASSSSSVATAPAVLPLPLPRSVQAAETDSAAGAAQTSPASGEQPHEVPLQQALRDLRWASAASHVTPAAGTDGSGQVSASGPKHDVKSKPSAAAAADDAEESDVSYDLVRALNFLRLKINYAAGVDDGDDDDGSSSTVSNADCRHNPTSFLHSDSPEHSTTTPKRSLSNAPEVKLGVSAAADLGVDANVSRTVPQRTDEAGAAHESFALAQPSKNESLMSTPQRVSQAIQSVSEWTAKSRSGFGDCRTDSFASTNHNSANSSGNCALHDRRSPVFHVFPTHPNAAVAATAAESSLSPHPRPVHMDVASHGSELLPSEMVESGMELSAATRYMDFNAACSSLGHYQVPQIVAPPSPPLESRQSSSSHMPFSVSTFNHSGSQMSSMSSIGRSNSDTAGDRSSVLPRMRGAPNGRVSVIEQMATQKTQQSVSVADTMQQMQFGASSMQQAMMVMMRAPDGQMALYPMVYNQPVYMADANGVMQPAQSVQTTSHPPPQQQQIVYAAAAPSPGQAVEVAYHIAPDGSYMMTAIPQMPQQMMGQYQQQQEPYQRF</sequence>
<feature type="region of interest" description="Disordered" evidence="1">
    <location>
        <begin position="816"/>
        <end position="911"/>
    </location>
</feature>
<evidence type="ECO:0000313" key="4">
    <source>
        <dbReference type="Proteomes" id="UP000008153"/>
    </source>
</evidence>
<feature type="compositionally biased region" description="Low complexity" evidence="1">
    <location>
        <begin position="1126"/>
        <end position="1136"/>
    </location>
</feature>
<feature type="compositionally biased region" description="Polar residues" evidence="1">
    <location>
        <begin position="1084"/>
        <end position="1093"/>
    </location>
</feature>
<feature type="compositionally biased region" description="Basic and acidic residues" evidence="1">
    <location>
        <begin position="859"/>
        <end position="869"/>
    </location>
</feature>
<feature type="compositionally biased region" description="Low complexity" evidence="1">
    <location>
        <begin position="1211"/>
        <end position="1232"/>
    </location>
</feature>
<dbReference type="InParanoid" id="A4IDP7"/>
<feature type="compositionally biased region" description="Low complexity" evidence="1">
    <location>
        <begin position="969"/>
        <end position="981"/>
    </location>
</feature>
<gene>
    <name evidence="3" type="ORF">LINJ_36_4920</name>
</gene>
<feature type="transmembrane region" description="Helical" evidence="2">
    <location>
        <begin position="361"/>
        <end position="379"/>
    </location>
</feature>
<feature type="region of interest" description="Disordered" evidence="1">
    <location>
        <begin position="966"/>
        <end position="1110"/>
    </location>
</feature>
<dbReference type="OMA" id="AYCASLC"/>
<feature type="compositionally biased region" description="Polar residues" evidence="1">
    <location>
        <begin position="1425"/>
        <end position="1448"/>
    </location>
</feature>
<feature type="region of interest" description="Disordered" evidence="1">
    <location>
        <begin position="1403"/>
        <end position="1450"/>
    </location>
</feature>